<dbReference type="GO" id="GO:0000287">
    <property type="term" value="F:magnesium ion binding"/>
    <property type="evidence" value="ECO:0007669"/>
    <property type="project" value="TreeGrafter"/>
</dbReference>
<reference evidence="1" key="1">
    <citation type="submission" date="2016-04" db="EMBL/GenBank/DDBJ databases">
        <authorList>
            <person name="Evans L.H."/>
            <person name="Alamgir A."/>
            <person name="Owens N."/>
            <person name="Weber N.D."/>
            <person name="Virtaneva K."/>
            <person name="Barbian K."/>
            <person name="Babar A."/>
            <person name="Rosenke K."/>
        </authorList>
    </citation>
    <scope>NUCLEOTIDE SEQUENCE</scope>
    <source>
        <strain evidence="1">86-1</strain>
    </source>
</reference>
<gene>
    <name evidence="1" type="ORF">KL86DYS1_30244</name>
</gene>
<dbReference type="AlphaFoldDB" id="A0A212JS42"/>
<dbReference type="EMBL" id="FLUM01000003">
    <property type="protein sequence ID" value="SBW02256.1"/>
    <property type="molecule type" value="Genomic_DNA"/>
</dbReference>
<proteinExistence type="predicted"/>
<dbReference type="RefSeq" id="WP_296941965.1">
    <property type="nucleotide sequence ID" value="NZ_LT599032.1"/>
</dbReference>
<dbReference type="InterPro" id="IPR000150">
    <property type="entry name" value="Cof"/>
</dbReference>
<dbReference type="InterPro" id="IPR036412">
    <property type="entry name" value="HAD-like_sf"/>
</dbReference>
<name>A0A212JS42_9BACT</name>
<dbReference type="GO" id="GO:0016791">
    <property type="term" value="F:phosphatase activity"/>
    <property type="evidence" value="ECO:0007669"/>
    <property type="project" value="TreeGrafter"/>
</dbReference>
<dbReference type="PANTHER" id="PTHR10000:SF25">
    <property type="entry name" value="PHOSPHATASE YKRA-RELATED"/>
    <property type="match status" value="1"/>
</dbReference>
<dbReference type="SFLD" id="SFLDG01140">
    <property type="entry name" value="C2.B:_Phosphomannomutase_and_P"/>
    <property type="match status" value="1"/>
</dbReference>
<dbReference type="NCBIfam" id="TIGR01484">
    <property type="entry name" value="HAD-SF-IIB"/>
    <property type="match status" value="1"/>
</dbReference>
<dbReference type="Gene3D" id="3.30.1240.10">
    <property type="match status" value="1"/>
</dbReference>
<protein>
    <recommendedName>
        <fullName evidence="2">Cof-like hydrolase</fullName>
    </recommendedName>
</protein>
<dbReference type="SFLD" id="SFLDS00003">
    <property type="entry name" value="Haloacid_Dehalogenase"/>
    <property type="match status" value="1"/>
</dbReference>
<dbReference type="SUPFAM" id="SSF56784">
    <property type="entry name" value="HAD-like"/>
    <property type="match status" value="1"/>
</dbReference>
<dbReference type="NCBIfam" id="TIGR00099">
    <property type="entry name" value="Cof-subfamily"/>
    <property type="match status" value="1"/>
</dbReference>
<evidence type="ECO:0008006" key="2">
    <source>
        <dbReference type="Google" id="ProtNLM"/>
    </source>
</evidence>
<accession>A0A212JS42</accession>
<sequence length="258" mass="28930">MIKAIFFDIDGTLVSFKTHRMPESTVKAIEEIRKKGIKVFVATGRHFSAINNLGDVSFDGYITMNGCYCLAGKDKVIFKQSIPQSDIETFIDYLENIDPFPCLFVEENKLSVNMVNTDVQYLFKLLNFIEIPTQPLEYYRDKELFQLTAFFTKEQEEQVMQSLPNGSAMRWYPTFADVISTGIDKGVGIDRIGEYFGFTASETIAFGDGGNDVEMLRHAGIGVAMGNADNSVKSIADYVTDSVDNDGILKALQHFNII</sequence>
<dbReference type="Gene3D" id="3.40.50.1000">
    <property type="entry name" value="HAD superfamily/HAD-like"/>
    <property type="match status" value="1"/>
</dbReference>
<organism evidence="1">
    <name type="scientific">uncultured Dysgonomonas sp</name>
    <dbReference type="NCBI Taxonomy" id="206096"/>
    <lineage>
        <taxon>Bacteria</taxon>
        <taxon>Pseudomonadati</taxon>
        <taxon>Bacteroidota</taxon>
        <taxon>Bacteroidia</taxon>
        <taxon>Bacteroidales</taxon>
        <taxon>Dysgonomonadaceae</taxon>
        <taxon>Dysgonomonas</taxon>
        <taxon>environmental samples</taxon>
    </lineage>
</organism>
<dbReference type="PROSITE" id="PS01228">
    <property type="entry name" value="COF_1"/>
    <property type="match status" value="1"/>
</dbReference>
<dbReference type="InterPro" id="IPR006379">
    <property type="entry name" value="HAD-SF_hydro_IIB"/>
</dbReference>
<dbReference type="PANTHER" id="PTHR10000">
    <property type="entry name" value="PHOSPHOSERINE PHOSPHATASE"/>
    <property type="match status" value="1"/>
</dbReference>
<evidence type="ECO:0000313" key="1">
    <source>
        <dbReference type="EMBL" id="SBW02256.1"/>
    </source>
</evidence>
<dbReference type="Pfam" id="PF08282">
    <property type="entry name" value="Hydrolase_3"/>
    <property type="match status" value="1"/>
</dbReference>
<dbReference type="PROSITE" id="PS01229">
    <property type="entry name" value="COF_2"/>
    <property type="match status" value="1"/>
</dbReference>
<dbReference type="GO" id="GO:0005829">
    <property type="term" value="C:cytosol"/>
    <property type="evidence" value="ECO:0007669"/>
    <property type="project" value="TreeGrafter"/>
</dbReference>
<dbReference type="InterPro" id="IPR023214">
    <property type="entry name" value="HAD_sf"/>
</dbReference>
<dbReference type="SFLD" id="SFLDG01144">
    <property type="entry name" value="C2.B.4:_PGP_Like"/>
    <property type="match status" value="1"/>
</dbReference>